<protein>
    <recommendedName>
        <fullName evidence="3">GH18 domain-containing protein</fullName>
    </recommendedName>
</protein>
<organism evidence="4">
    <name type="scientific">Oryza sativa subsp. japonica</name>
    <name type="common">Rice</name>
    <dbReference type="NCBI Taxonomy" id="39947"/>
    <lineage>
        <taxon>Eukaryota</taxon>
        <taxon>Viridiplantae</taxon>
        <taxon>Streptophyta</taxon>
        <taxon>Embryophyta</taxon>
        <taxon>Tracheophyta</taxon>
        <taxon>Spermatophyta</taxon>
        <taxon>Magnoliopsida</taxon>
        <taxon>Liliopsida</taxon>
        <taxon>Poales</taxon>
        <taxon>Poaceae</taxon>
        <taxon>BOP clade</taxon>
        <taxon>Oryzoideae</taxon>
        <taxon>Oryzeae</taxon>
        <taxon>Oryzinae</taxon>
        <taxon>Oryza</taxon>
        <taxon>Oryza sativa</taxon>
    </lineage>
</organism>
<dbReference type="SUPFAM" id="SSF51445">
    <property type="entry name" value="(Trans)glycosidases"/>
    <property type="match status" value="1"/>
</dbReference>
<dbReference type="PROSITE" id="PS51910">
    <property type="entry name" value="GH18_2"/>
    <property type="match status" value="1"/>
</dbReference>
<keyword evidence="2" id="KW-0732">Signal</keyword>
<evidence type="ECO:0000256" key="2">
    <source>
        <dbReference type="SAM" id="SignalP"/>
    </source>
</evidence>
<gene>
    <name evidence="4" type="ordered locus">LOC_Os12g18750</name>
</gene>
<dbReference type="InterPro" id="IPR001223">
    <property type="entry name" value="Glyco_hydro18_cat"/>
</dbReference>
<dbReference type="AlphaFoldDB" id="Q2QTR6"/>
<dbReference type="EMBL" id="DP000011">
    <property type="protein sequence ID" value="ABA97480.1"/>
    <property type="molecule type" value="Genomic_DNA"/>
</dbReference>
<evidence type="ECO:0000259" key="3">
    <source>
        <dbReference type="PROSITE" id="PS51910"/>
    </source>
</evidence>
<dbReference type="PANTHER" id="PTHR45708">
    <property type="entry name" value="ENDOCHITINASE"/>
    <property type="match status" value="1"/>
</dbReference>
<reference evidence="4" key="2">
    <citation type="submission" date="2005-04" db="EMBL/GenBank/DDBJ databases">
        <authorList>
            <person name="Buell C.R."/>
            <person name="Wing R.A."/>
            <person name="McCombie W.A."/>
            <person name="Ouyang S."/>
        </authorList>
    </citation>
    <scope>NUCLEOTIDE SEQUENCE</scope>
</reference>
<evidence type="ECO:0000256" key="1">
    <source>
        <dbReference type="SAM" id="MobiDB-lite"/>
    </source>
</evidence>
<evidence type="ECO:0000313" key="4">
    <source>
        <dbReference type="EMBL" id="ABA97480.1"/>
    </source>
</evidence>
<feature type="signal peptide" evidence="2">
    <location>
        <begin position="1"/>
        <end position="26"/>
    </location>
</feature>
<name>Q2QTR6_ORYSJ</name>
<feature type="region of interest" description="Disordered" evidence="1">
    <location>
        <begin position="24"/>
        <end position="74"/>
    </location>
</feature>
<dbReference type="GO" id="GO:0005975">
    <property type="term" value="P:carbohydrate metabolic process"/>
    <property type="evidence" value="ECO:0007669"/>
    <property type="project" value="InterPro"/>
</dbReference>
<dbReference type="Gene3D" id="3.20.20.80">
    <property type="entry name" value="Glycosidases"/>
    <property type="match status" value="1"/>
</dbReference>
<feature type="chain" id="PRO_5004214418" description="GH18 domain-containing protein" evidence="2">
    <location>
        <begin position="27"/>
        <end position="336"/>
    </location>
</feature>
<proteinExistence type="predicted"/>
<sequence length="336" mass="37578">MGLMHALLPLAAAALLLLAAPPPATADDQGRIPSSPSPKPSCRGLPLPPPRRRAAEASSGRRLTPEASTATADAEQLRDQDIGNAIELINTKMQLQLLREDDEDECMASKLLIWMASTSRLEDLKDYSKRSRISLASMLTCFMFISIIDRQLREFNDRFDESNFLSSVRFFFNFEYPLLKSWLRHCRRPGPCRLLGPPQGRRLPERGLRHRPLHHRHHHLLQRLPLRPILVDISGHLLTAVGADIKHCQSRGITVLLSIGSQGGGYSLHINASVADIADNLWNAYLSSHRAGVHRPFGNDAAVDGIDFFIDQGGADHYDNLTQLLNGYKQYYIDRA</sequence>
<dbReference type="InterPro" id="IPR017853">
    <property type="entry name" value="GH"/>
</dbReference>
<reference evidence="4" key="1">
    <citation type="journal article" date="2005" name="BMC Biol.">
        <title>The sequence of rice chromosomes 11 and 12, rich in disease resistance genes and recent gene duplications.</title>
        <authorList>
            <consortium name="The rice chromosomes 11 and 12 sequencing consortia"/>
        </authorList>
    </citation>
    <scope>NUCLEOTIDE SEQUENCE [LARGE SCALE GENOMIC DNA]</scope>
</reference>
<feature type="domain" description="GH18" evidence="3">
    <location>
        <begin position="192"/>
        <end position="336"/>
    </location>
</feature>
<accession>Q2QTR6</accession>
<reference evidence="4" key="3">
    <citation type="submission" date="2006-01" db="EMBL/GenBank/DDBJ databases">
        <authorList>
            <person name="Buell R."/>
        </authorList>
    </citation>
    <scope>NUCLEOTIDE SEQUENCE</scope>
</reference>
<dbReference type="InterPro" id="IPR050542">
    <property type="entry name" value="Glycosyl_Hydrlase18_Chitinase"/>
</dbReference>
<dbReference type="PANTHER" id="PTHR45708:SF4">
    <property type="entry name" value="XYLANASE INHIBITOR PROTEIN 1"/>
    <property type="match status" value="1"/>
</dbReference>